<comment type="caution">
    <text evidence="9">The sequence shown here is derived from an EMBL/GenBank/DDBJ whole genome shotgun (WGS) entry which is preliminary data.</text>
</comment>
<feature type="transmembrane region" description="Helical" evidence="7">
    <location>
        <begin position="413"/>
        <end position="432"/>
    </location>
</feature>
<dbReference type="PANTHER" id="PTHR42718:SF46">
    <property type="entry name" value="BLR6921 PROTEIN"/>
    <property type="match status" value="1"/>
</dbReference>
<feature type="transmembrane region" description="Helical" evidence="7">
    <location>
        <begin position="151"/>
        <end position="170"/>
    </location>
</feature>
<keyword evidence="2" id="KW-0813">Transport</keyword>
<dbReference type="InterPro" id="IPR020846">
    <property type="entry name" value="MFS_dom"/>
</dbReference>
<accession>A0A0A6UQI5</accession>
<feature type="transmembrane region" description="Helical" evidence="7">
    <location>
        <begin position="20"/>
        <end position="36"/>
    </location>
</feature>
<protein>
    <submittedName>
        <fullName evidence="9">MFS transporter</fullName>
    </submittedName>
</protein>
<dbReference type="OrthoDB" id="3218494at2"/>
<feature type="transmembrane region" description="Helical" evidence="7">
    <location>
        <begin position="58"/>
        <end position="77"/>
    </location>
</feature>
<feature type="transmembrane region" description="Helical" evidence="7">
    <location>
        <begin position="370"/>
        <end position="392"/>
    </location>
</feature>
<dbReference type="eggNOG" id="COG0477">
    <property type="taxonomic scope" value="Bacteria"/>
</dbReference>
<dbReference type="InterPro" id="IPR011701">
    <property type="entry name" value="MFS"/>
</dbReference>
<dbReference type="RefSeq" id="WP_043523079.1">
    <property type="nucleotide sequence ID" value="NZ_BAABKU010000002.1"/>
</dbReference>
<evidence type="ECO:0000313" key="10">
    <source>
        <dbReference type="Proteomes" id="UP000054537"/>
    </source>
</evidence>
<keyword evidence="10" id="KW-1185">Reference proteome</keyword>
<dbReference type="CDD" id="cd17321">
    <property type="entry name" value="MFS_MMR_MDR_like"/>
    <property type="match status" value="1"/>
</dbReference>
<evidence type="ECO:0000259" key="8">
    <source>
        <dbReference type="PROSITE" id="PS50850"/>
    </source>
</evidence>
<dbReference type="Gene3D" id="1.20.1720.10">
    <property type="entry name" value="Multidrug resistance protein D"/>
    <property type="match status" value="1"/>
</dbReference>
<name>A0A0A6UQI5_ACTUT</name>
<evidence type="ECO:0000256" key="4">
    <source>
        <dbReference type="ARBA" id="ARBA00022692"/>
    </source>
</evidence>
<feature type="transmembrane region" description="Helical" evidence="7">
    <location>
        <begin position="309"/>
        <end position="328"/>
    </location>
</feature>
<dbReference type="AlphaFoldDB" id="A0A0A6UQI5"/>
<reference evidence="9 10" key="1">
    <citation type="submission" date="2014-10" db="EMBL/GenBank/DDBJ databases">
        <title>Draft genome sequence of Actinoplanes utahensis NRRL 12052.</title>
        <authorList>
            <person name="Velasco-Bucheli B."/>
            <person name="del Cerro C."/>
            <person name="Hormigo D."/>
            <person name="Garcia J.L."/>
            <person name="Acebal C."/>
            <person name="Arroyo M."/>
            <person name="de la Mata I."/>
        </authorList>
    </citation>
    <scope>NUCLEOTIDE SEQUENCE [LARGE SCALE GENOMIC DNA]</scope>
    <source>
        <strain evidence="9 10">NRRL 12052</strain>
    </source>
</reference>
<proteinExistence type="predicted"/>
<dbReference type="GO" id="GO:0022857">
    <property type="term" value="F:transmembrane transporter activity"/>
    <property type="evidence" value="ECO:0007669"/>
    <property type="project" value="InterPro"/>
</dbReference>
<feature type="transmembrane region" description="Helical" evidence="7">
    <location>
        <begin position="238"/>
        <end position="255"/>
    </location>
</feature>
<keyword evidence="6 7" id="KW-0472">Membrane</keyword>
<feature type="transmembrane region" description="Helical" evidence="7">
    <location>
        <begin position="176"/>
        <end position="198"/>
    </location>
</feature>
<dbReference type="SUPFAM" id="SSF103473">
    <property type="entry name" value="MFS general substrate transporter"/>
    <property type="match status" value="2"/>
</dbReference>
<dbReference type="InterPro" id="IPR036259">
    <property type="entry name" value="MFS_trans_sf"/>
</dbReference>
<dbReference type="PROSITE" id="PS50850">
    <property type="entry name" value="MFS"/>
    <property type="match status" value="1"/>
</dbReference>
<evidence type="ECO:0000256" key="2">
    <source>
        <dbReference type="ARBA" id="ARBA00022448"/>
    </source>
</evidence>
<feature type="transmembrane region" description="Helical" evidence="7">
    <location>
        <begin position="119"/>
        <end position="139"/>
    </location>
</feature>
<evidence type="ECO:0000256" key="7">
    <source>
        <dbReference type="SAM" id="Phobius"/>
    </source>
</evidence>
<feature type="domain" description="Major facilitator superfamily (MFS) profile" evidence="8">
    <location>
        <begin position="23"/>
        <end position="490"/>
    </location>
</feature>
<keyword evidence="5 7" id="KW-1133">Transmembrane helix</keyword>
<dbReference type="Gene3D" id="1.20.1250.20">
    <property type="entry name" value="MFS general substrate transporter like domains"/>
    <property type="match status" value="1"/>
</dbReference>
<feature type="transmembrane region" description="Helical" evidence="7">
    <location>
        <begin position="89"/>
        <end position="107"/>
    </location>
</feature>
<dbReference type="Pfam" id="PF07690">
    <property type="entry name" value="MFS_1"/>
    <property type="match status" value="1"/>
</dbReference>
<dbReference type="Proteomes" id="UP000054537">
    <property type="component" value="Unassembled WGS sequence"/>
</dbReference>
<dbReference type="InterPro" id="IPR004638">
    <property type="entry name" value="EmrB-like"/>
</dbReference>
<dbReference type="GO" id="GO:0005886">
    <property type="term" value="C:plasma membrane"/>
    <property type="evidence" value="ECO:0007669"/>
    <property type="project" value="UniProtKB-SubCell"/>
</dbReference>
<dbReference type="STRING" id="1869.MB27_06070"/>
<sequence length="503" mass="51208">MSRTAPTTAPEAEGRAGGRLGLALLVIATAQLMMVLDDTVANVALPSIQAQFDMSESALPWVINAYVLAFGGLLLFGGRVGDLYGRLRVLRLGLIVFTAASLAGGLAPTGELLIAARGIQGIGAALVAPNALALIATTFPAGTPRNKAMAVYGAMSALGITGGVLLGGLLTGALSWRWVLLINIPIGIAVLAGTRILVAGERHTGRLDTLGAVTGTAGFTALAYGFTRAGEHGWTDPITLTAFAAAVAALVLFVVRQARGRNPLLPLRLPADRNRSGAYLTVLFIGAGLMGTFYLATLFMQQVLQFGPLQAGAAALPFGVGIILASGVASKLVEKLPPRAITVTGLLIAAAGMFWLSALDANAGYWTDLMAPLFLTSAGLGLAFVPMTLTVVHDVDPRETGVASALMNTAQQIGAAIGLALLTTISATAAATRLPDAATALRTGLADGNADLVAHAEQALSHGYTTAYLAAAVLPVAAAVLVAVTVTTRTQQRSPAAADTHAG</sequence>
<keyword evidence="3" id="KW-1003">Cell membrane</keyword>
<dbReference type="EMBL" id="JRTT01000005">
    <property type="protein sequence ID" value="KHD78390.1"/>
    <property type="molecule type" value="Genomic_DNA"/>
</dbReference>
<evidence type="ECO:0000256" key="3">
    <source>
        <dbReference type="ARBA" id="ARBA00022475"/>
    </source>
</evidence>
<feature type="transmembrane region" description="Helical" evidence="7">
    <location>
        <begin position="340"/>
        <end position="358"/>
    </location>
</feature>
<evidence type="ECO:0000313" key="9">
    <source>
        <dbReference type="EMBL" id="KHD78390.1"/>
    </source>
</evidence>
<dbReference type="PANTHER" id="PTHR42718">
    <property type="entry name" value="MAJOR FACILITATOR SUPERFAMILY MULTIDRUG TRANSPORTER MFSC"/>
    <property type="match status" value="1"/>
</dbReference>
<evidence type="ECO:0000256" key="6">
    <source>
        <dbReference type="ARBA" id="ARBA00023136"/>
    </source>
</evidence>
<organism evidence="9 10">
    <name type="scientific">Actinoplanes utahensis</name>
    <dbReference type="NCBI Taxonomy" id="1869"/>
    <lineage>
        <taxon>Bacteria</taxon>
        <taxon>Bacillati</taxon>
        <taxon>Actinomycetota</taxon>
        <taxon>Actinomycetes</taxon>
        <taxon>Micromonosporales</taxon>
        <taxon>Micromonosporaceae</taxon>
        <taxon>Actinoplanes</taxon>
    </lineage>
</organism>
<gene>
    <name evidence="9" type="ORF">MB27_06070</name>
</gene>
<keyword evidence="4 7" id="KW-0812">Transmembrane</keyword>
<feature type="transmembrane region" description="Helical" evidence="7">
    <location>
        <begin position="276"/>
        <end position="297"/>
    </location>
</feature>
<feature type="transmembrane region" description="Helical" evidence="7">
    <location>
        <begin position="210"/>
        <end position="226"/>
    </location>
</feature>
<evidence type="ECO:0000256" key="5">
    <source>
        <dbReference type="ARBA" id="ARBA00022989"/>
    </source>
</evidence>
<evidence type="ECO:0000256" key="1">
    <source>
        <dbReference type="ARBA" id="ARBA00004651"/>
    </source>
</evidence>
<dbReference type="NCBIfam" id="TIGR00711">
    <property type="entry name" value="efflux_EmrB"/>
    <property type="match status" value="1"/>
</dbReference>
<comment type="subcellular location">
    <subcellularLocation>
        <location evidence="1">Cell membrane</location>
        <topology evidence="1">Multi-pass membrane protein</topology>
    </subcellularLocation>
</comment>
<feature type="transmembrane region" description="Helical" evidence="7">
    <location>
        <begin position="467"/>
        <end position="486"/>
    </location>
</feature>